<dbReference type="PANTHER" id="PTHR13014:SF3">
    <property type="entry name" value="LARGE RIBOSOMAL SUBUNIT PROTEIN ML65"/>
    <property type="match status" value="1"/>
</dbReference>
<sequence>MSTILNRNILKPFTGQLNEKIVKKLNDPKTRLLDYYKMQEIVNWLPTIKEKIDFVNPYEREWSVAEKTWHRRWMRPLSRPRKAWAFPPIPNYFDPLNFYKYVTKCRLVEGSDALNELENNYYKSLVLPTAGFEKRVTESLSIFLEQNQVSKEEGHSEEEVSDNCAKFLRSLLEDAHLVLAKGNLGKLLDHRISYNPRCESFWIRSGFTHLYDQLPIWETDKEAWIEEAKPNPPPRFTGDDERRLGELSFTMRDNFVAQVRSKFPMKNIFDFSDDRLNSPLFPETTENGETFDLQNDIIFNPRVFNLHPDKDILWQCPGYEYDSEETHTFGRLAIKDISPIFRNLNNWNVEQGSEWNETLNDCIKATAITSLFNWLNAQAHCLGNTQYTDITSPITSQLILSDGKYFWFAVGQLNTIAINIDVEGVSCSEVGTPNKSSLGTGSSAVSESSGLDSLTKDLKIGDTIIVNKEKVAQIKNCFWQGTTLGSLGGVILAAREILFRDVGSKMSTKKIYVIGTGLPIAGLLMGAATGFFYGLCSHILFPRYIAPIGTLASTGFNREKMAEAWKQRGEHYQEEAEAIFGKSKGKVEIVGDDY</sequence>
<protein>
    <submittedName>
        <fullName evidence="7">MICOS complex subunit</fullName>
    </submittedName>
</protein>
<dbReference type="GO" id="GO:0003735">
    <property type="term" value="F:structural constituent of ribosome"/>
    <property type="evidence" value="ECO:0007669"/>
    <property type="project" value="InterPro"/>
</dbReference>
<dbReference type="GO" id="GO:0005762">
    <property type="term" value="C:mitochondrial large ribosomal subunit"/>
    <property type="evidence" value="ECO:0007669"/>
    <property type="project" value="TreeGrafter"/>
</dbReference>
<dbReference type="Pfam" id="PF07147">
    <property type="entry name" value="PDCD9"/>
    <property type="match status" value="1"/>
</dbReference>
<name>A0A1I8BXP0_MELHA</name>
<keyword evidence="6" id="KW-1185">Reference proteome</keyword>
<feature type="transmembrane region" description="Helical" evidence="5">
    <location>
        <begin position="511"/>
        <end position="535"/>
    </location>
</feature>
<keyword evidence="5" id="KW-0812">Transmembrane</keyword>
<keyword evidence="2" id="KW-0689">Ribosomal protein</keyword>
<dbReference type="InterPro" id="IPR010793">
    <property type="entry name" value="Ribosomal_mL37/mL65"/>
</dbReference>
<dbReference type="Proteomes" id="UP000095281">
    <property type="component" value="Unplaced"/>
</dbReference>
<feature type="transmembrane region" description="Helical" evidence="5">
    <location>
        <begin position="478"/>
        <end position="499"/>
    </location>
</feature>
<dbReference type="InterPro" id="IPR039982">
    <property type="entry name" value="Ribosomal_mL65"/>
</dbReference>
<keyword evidence="5" id="KW-1133">Transmembrane helix</keyword>
<dbReference type="AlphaFoldDB" id="A0A1I8BXP0"/>
<accession>A0A1I8BXP0</accession>
<dbReference type="PANTHER" id="PTHR13014">
    <property type="entry name" value="MITOCHONDRIAL 28S RIBOSOMAL PROTEIN S30/P52 PRO-APOTOTIC PROTEIN"/>
    <property type="match status" value="1"/>
</dbReference>
<reference evidence="7" key="1">
    <citation type="submission" date="2016-11" db="UniProtKB">
        <authorList>
            <consortium name="WormBaseParasite"/>
        </authorList>
    </citation>
    <scope>IDENTIFICATION</scope>
</reference>
<keyword evidence="4" id="KW-0687">Ribonucleoprotein</keyword>
<evidence type="ECO:0000256" key="1">
    <source>
        <dbReference type="ARBA" id="ARBA00004173"/>
    </source>
</evidence>
<evidence type="ECO:0000256" key="3">
    <source>
        <dbReference type="ARBA" id="ARBA00023128"/>
    </source>
</evidence>
<evidence type="ECO:0000256" key="4">
    <source>
        <dbReference type="ARBA" id="ARBA00023274"/>
    </source>
</evidence>
<evidence type="ECO:0000313" key="7">
    <source>
        <dbReference type="WBParaSite" id="MhA1_Contig788.frz3.gene3"/>
    </source>
</evidence>
<keyword evidence="3" id="KW-0496">Mitochondrion</keyword>
<comment type="subcellular location">
    <subcellularLocation>
        <location evidence="1">Mitochondrion</location>
    </subcellularLocation>
</comment>
<organism evidence="6 7">
    <name type="scientific">Meloidogyne hapla</name>
    <name type="common">Root-knot nematode worm</name>
    <dbReference type="NCBI Taxonomy" id="6305"/>
    <lineage>
        <taxon>Eukaryota</taxon>
        <taxon>Metazoa</taxon>
        <taxon>Ecdysozoa</taxon>
        <taxon>Nematoda</taxon>
        <taxon>Chromadorea</taxon>
        <taxon>Rhabditida</taxon>
        <taxon>Tylenchina</taxon>
        <taxon>Tylenchomorpha</taxon>
        <taxon>Tylenchoidea</taxon>
        <taxon>Meloidogynidae</taxon>
        <taxon>Meloidogyninae</taxon>
        <taxon>Meloidogyne</taxon>
    </lineage>
</organism>
<evidence type="ECO:0000256" key="5">
    <source>
        <dbReference type="SAM" id="Phobius"/>
    </source>
</evidence>
<dbReference type="GO" id="GO:0006412">
    <property type="term" value="P:translation"/>
    <property type="evidence" value="ECO:0007669"/>
    <property type="project" value="InterPro"/>
</dbReference>
<keyword evidence="5" id="KW-0472">Membrane</keyword>
<dbReference type="WBParaSite" id="MhA1_Contig788.frz3.gene3">
    <property type="protein sequence ID" value="MhA1_Contig788.frz3.gene3"/>
    <property type="gene ID" value="MhA1_Contig788.frz3.gene3"/>
</dbReference>
<evidence type="ECO:0000313" key="6">
    <source>
        <dbReference type="Proteomes" id="UP000095281"/>
    </source>
</evidence>
<evidence type="ECO:0000256" key="2">
    <source>
        <dbReference type="ARBA" id="ARBA00022980"/>
    </source>
</evidence>
<proteinExistence type="predicted"/>